<dbReference type="OrthoDB" id="66095at2759"/>
<keyword evidence="2" id="KW-1185">Reference proteome</keyword>
<name>A0A5C3LHM1_9AGAR</name>
<accession>A0A5C3LHM1</accession>
<organism evidence="1 2">
    <name type="scientific">Crucibulum laeve</name>
    <dbReference type="NCBI Taxonomy" id="68775"/>
    <lineage>
        <taxon>Eukaryota</taxon>
        <taxon>Fungi</taxon>
        <taxon>Dikarya</taxon>
        <taxon>Basidiomycota</taxon>
        <taxon>Agaricomycotina</taxon>
        <taxon>Agaricomycetes</taxon>
        <taxon>Agaricomycetidae</taxon>
        <taxon>Agaricales</taxon>
        <taxon>Agaricineae</taxon>
        <taxon>Nidulariaceae</taxon>
        <taxon>Crucibulum</taxon>
    </lineage>
</organism>
<dbReference type="STRING" id="68775.A0A5C3LHM1"/>
<sequence length="254" mass="28775">MDLESNIYNVSNDAPCATPFPCSADVLQVRYILLRFVPLELADLILEAAEYWAKQISSMKRDVQVCASSSPSYNADWCYLVTSPIPARSRNGMPIPTKVKKVKFTLKSCDQGWGGSREHRGTYRHSCTWFEASILRPSSVLSKNDLAKLITQPVNPVCFKAMGIEEIPGEGVGKRRWHIQRNVHVSRHQKLHEVVWTNTPMDERTEENHGRGNGHDFVQSLLAGDHIAVMTRALYPGWENHVFSAEVEVFYQAF</sequence>
<protein>
    <submittedName>
        <fullName evidence="1">Uncharacterized protein</fullName>
    </submittedName>
</protein>
<dbReference type="Proteomes" id="UP000308652">
    <property type="component" value="Unassembled WGS sequence"/>
</dbReference>
<proteinExistence type="predicted"/>
<dbReference type="EMBL" id="ML213677">
    <property type="protein sequence ID" value="TFK32367.1"/>
    <property type="molecule type" value="Genomic_DNA"/>
</dbReference>
<gene>
    <name evidence="1" type="ORF">BDQ12DRAFT_728725</name>
</gene>
<evidence type="ECO:0000313" key="1">
    <source>
        <dbReference type="EMBL" id="TFK32367.1"/>
    </source>
</evidence>
<dbReference type="AlphaFoldDB" id="A0A5C3LHM1"/>
<reference evidence="1 2" key="1">
    <citation type="journal article" date="2019" name="Nat. Ecol. Evol.">
        <title>Megaphylogeny resolves global patterns of mushroom evolution.</title>
        <authorList>
            <person name="Varga T."/>
            <person name="Krizsan K."/>
            <person name="Foldi C."/>
            <person name="Dima B."/>
            <person name="Sanchez-Garcia M."/>
            <person name="Sanchez-Ramirez S."/>
            <person name="Szollosi G.J."/>
            <person name="Szarkandi J.G."/>
            <person name="Papp V."/>
            <person name="Albert L."/>
            <person name="Andreopoulos W."/>
            <person name="Angelini C."/>
            <person name="Antonin V."/>
            <person name="Barry K.W."/>
            <person name="Bougher N.L."/>
            <person name="Buchanan P."/>
            <person name="Buyck B."/>
            <person name="Bense V."/>
            <person name="Catcheside P."/>
            <person name="Chovatia M."/>
            <person name="Cooper J."/>
            <person name="Damon W."/>
            <person name="Desjardin D."/>
            <person name="Finy P."/>
            <person name="Geml J."/>
            <person name="Haridas S."/>
            <person name="Hughes K."/>
            <person name="Justo A."/>
            <person name="Karasinski D."/>
            <person name="Kautmanova I."/>
            <person name="Kiss B."/>
            <person name="Kocsube S."/>
            <person name="Kotiranta H."/>
            <person name="LaButti K.M."/>
            <person name="Lechner B.E."/>
            <person name="Liimatainen K."/>
            <person name="Lipzen A."/>
            <person name="Lukacs Z."/>
            <person name="Mihaltcheva S."/>
            <person name="Morgado L.N."/>
            <person name="Niskanen T."/>
            <person name="Noordeloos M.E."/>
            <person name="Ohm R.A."/>
            <person name="Ortiz-Santana B."/>
            <person name="Ovrebo C."/>
            <person name="Racz N."/>
            <person name="Riley R."/>
            <person name="Savchenko A."/>
            <person name="Shiryaev A."/>
            <person name="Soop K."/>
            <person name="Spirin V."/>
            <person name="Szebenyi C."/>
            <person name="Tomsovsky M."/>
            <person name="Tulloss R.E."/>
            <person name="Uehling J."/>
            <person name="Grigoriev I.V."/>
            <person name="Vagvolgyi C."/>
            <person name="Papp T."/>
            <person name="Martin F.M."/>
            <person name="Miettinen O."/>
            <person name="Hibbett D.S."/>
            <person name="Nagy L.G."/>
        </authorList>
    </citation>
    <scope>NUCLEOTIDE SEQUENCE [LARGE SCALE GENOMIC DNA]</scope>
    <source>
        <strain evidence="1 2">CBS 166.37</strain>
    </source>
</reference>
<evidence type="ECO:0000313" key="2">
    <source>
        <dbReference type="Proteomes" id="UP000308652"/>
    </source>
</evidence>